<protein>
    <submittedName>
        <fullName evidence="1">Uncharacterized protein</fullName>
    </submittedName>
</protein>
<comment type="caution">
    <text evidence="1">The sequence shown here is derived from an EMBL/GenBank/DDBJ whole genome shotgun (WGS) entry which is preliminary data.</text>
</comment>
<sequence>MNETINKQVYDLSKNAVPLSSYKSSWKTLKLPMATRMNSEDKVVDLDGNTVLKIRGGITHEQLSYLNPSSKIEVDFIDPRSDQILFHISRAFRVKLLNDMFTATPFSSYNVSPNNYEKVPHTMELLAGAAGKNYNFRKRNEHKGNNSYEVFMRCKNPSVATSLICGCGDPTACGNLVFEFYSVGKLFQKKELLMVRDLYAETVEYGPDLSLEEAVFVGYAMDWLTFPKEDPITKQVFDQLLSI</sequence>
<evidence type="ECO:0000313" key="1">
    <source>
        <dbReference type="EMBL" id="GFH56932.1"/>
    </source>
</evidence>
<accession>A0AAD3D3M5</accession>
<evidence type="ECO:0000313" key="2">
    <source>
        <dbReference type="Proteomes" id="UP001054902"/>
    </source>
</evidence>
<dbReference type="AlphaFoldDB" id="A0AAD3D3M5"/>
<name>A0AAD3D3M5_9STRA</name>
<organism evidence="1 2">
    <name type="scientific">Chaetoceros tenuissimus</name>
    <dbReference type="NCBI Taxonomy" id="426638"/>
    <lineage>
        <taxon>Eukaryota</taxon>
        <taxon>Sar</taxon>
        <taxon>Stramenopiles</taxon>
        <taxon>Ochrophyta</taxon>
        <taxon>Bacillariophyta</taxon>
        <taxon>Coscinodiscophyceae</taxon>
        <taxon>Chaetocerotophycidae</taxon>
        <taxon>Chaetocerotales</taxon>
        <taxon>Chaetocerotaceae</taxon>
        <taxon>Chaetoceros</taxon>
    </lineage>
</organism>
<dbReference type="EMBL" id="BLLK01000057">
    <property type="protein sequence ID" value="GFH56932.1"/>
    <property type="molecule type" value="Genomic_DNA"/>
</dbReference>
<proteinExistence type="predicted"/>
<gene>
    <name evidence="1" type="ORF">CTEN210_13408</name>
</gene>
<reference evidence="1 2" key="1">
    <citation type="journal article" date="2021" name="Sci. Rep.">
        <title>The genome of the diatom Chaetoceros tenuissimus carries an ancient integrated fragment of an extant virus.</title>
        <authorList>
            <person name="Hongo Y."/>
            <person name="Kimura K."/>
            <person name="Takaki Y."/>
            <person name="Yoshida Y."/>
            <person name="Baba S."/>
            <person name="Kobayashi G."/>
            <person name="Nagasaki K."/>
            <person name="Hano T."/>
            <person name="Tomaru Y."/>
        </authorList>
    </citation>
    <scope>NUCLEOTIDE SEQUENCE [LARGE SCALE GENOMIC DNA]</scope>
    <source>
        <strain evidence="1 2">NIES-3715</strain>
    </source>
</reference>
<keyword evidence="2" id="KW-1185">Reference proteome</keyword>
<dbReference type="Proteomes" id="UP001054902">
    <property type="component" value="Unassembled WGS sequence"/>
</dbReference>